<keyword evidence="4 8" id="KW-0067">ATP-binding</keyword>
<dbReference type="SUPFAM" id="SSF52540">
    <property type="entry name" value="P-loop containing nucleoside triphosphate hydrolases"/>
    <property type="match status" value="1"/>
</dbReference>
<feature type="compositionally biased region" description="Low complexity" evidence="6">
    <location>
        <begin position="43"/>
        <end position="59"/>
    </location>
</feature>
<name>A0A2I2KWA0_9ACTN</name>
<keyword evidence="2" id="KW-0813">Transport</keyword>
<keyword evidence="3" id="KW-0547">Nucleotide-binding</keyword>
<dbReference type="GO" id="GO:0016887">
    <property type="term" value="F:ATP hydrolysis activity"/>
    <property type="evidence" value="ECO:0007669"/>
    <property type="project" value="InterPro"/>
</dbReference>
<proteinExistence type="inferred from homology"/>
<dbReference type="SMART" id="SM00382">
    <property type="entry name" value="AAA"/>
    <property type="match status" value="1"/>
</dbReference>
<dbReference type="PANTHER" id="PTHR43820">
    <property type="entry name" value="HIGH-AFFINITY BRANCHED-CHAIN AMINO ACID TRANSPORT ATP-BINDING PROTEIN LIVF"/>
    <property type="match status" value="1"/>
</dbReference>
<sequence>MTTPTAGTPVSESSTAGQTPTAKPEPDAVPAQDAGAEDDAAADTDAAAPSAAHVAAQPADVREEEAAQAKEETIPALDLSGVVSGYEDTTVLRGVSLTVPRGTAVALLGPNGAGKTTLLRTVCGLLRPTAGRVEMEGTDITRLAPHRRARLGLCHIPEGRGIFRSLTVRENLIMQSFPGGESAAIERAVEAFPVLGERLTQTAGTLSGGQQQMLAMAQAHVRSPKLILVDEASLGLAPVIVDEIFAFLQAVSAEGTSLLLVDQFVVRALGIATTAYVLRRGEIVFGGPAAELMSEDVFARYVGGAED</sequence>
<dbReference type="InterPro" id="IPR003439">
    <property type="entry name" value="ABC_transporter-like_ATP-bd"/>
</dbReference>
<feature type="compositionally biased region" description="Basic and acidic residues" evidence="6">
    <location>
        <begin position="60"/>
        <end position="71"/>
    </location>
</feature>
<dbReference type="PROSITE" id="PS50893">
    <property type="entry name" value="ABC_TRANSPORTER_2"/>
    <property type="match status" value="1"/>
</dbReference>
<dbReference type="Gene3D" id="3.40.50.300">
    <property type="entry name" value="P-loop containing nucleotide triphosphate hydrolases"/>
    <property type="match status" value="1"/>
</dbReference>
<dbReference type="PANTHER" id="PTHR43820:SF4">
    <property type="entry name" value="HIGH-AFFINITY BRANCHED-CHAIN AMINO ACID TRANSPORT ATP-BINDING PROTEIN LIVF"/>
    <property type="match status" value="1"/>
</dbReference>
<dbReference type="EMBL" id="FZMO01000325">
    <property type="protein sequence ID" value="SNQ49941.1"/>
    <property type="molecule type" value="Genomic_DNA"/>
</dbReference>
<dbReference type="GO" id="GO:0005524">
    <property type="term" value="F:ATP binding"/>
    <property type="evidence" value="ECO:0007669"/>
    <property type="project" value="UniProtKB-KW"/>
</dbReference>
<evidence type="ECO:0000313" key="9">
    <source>
        <dbReference type="Proteomes" id="UP000234331"/>
    </source>
</evidence>
<dbReference type="RefSeq" id="WP_133150787.1">
    <property type="nucleotide sequence ID" value="NZ_FZMO01000325.1"/>
</dbReference>
<dbReference type="CDD" id="cd03224">
    <property type="entry name" value="ABC_TM1139_LivF_branched"/>
    <property type="match status" value="1"/>
</dbReference>
<evidence type="ECO:0000256" key="6">
    <source>
        <dbReference type="SAM" id="MobiDB-lite"/>
    </source>
</evidence>
<dbReference type="InterPro" id="IPR052156">
    <property type="entry name" value="BCAA_Transport_ATP-bd_LivF"/>
</dbReference>
<dbReference type="GO" id="GO:0015658">
    <property type="term" value="F:branched-chain amino acid transmembrane transporter activity"/>
    <property type="evidence" value="ECO:0007669"/>
    <property type="project" value="TreeGrafter"/>
</dbReference>
<evidence type="ECO:0000256" key="4">
    <source>
        <dbReference type="ARBA" id="ARBA00022840"/>
    </source>
</evidence>
<organism evidence="8 9">
    <name type="scientific">Frankia canadensis</name>
    <dbReference type="NCBI Taxonomy" id="1836972"/>
    <lineage>
        <taxon>Bacteria</taxon>
        <taxon>Bacillati</taxon>
        <taxon>Actinomycetota</taxon>
        <taxon>Actinomycetes</taxon>
        <taxon>Frankiales</taxon>
        <taxon>Frankiaceae</taxon>
        <taxon>Frankia</taxon>
    </lineage>
</organism>
<dbReference type="InterPro" id="IPR003593">
    <property type="entry name" value="AAA+_ATPase"/>
</dbReference>
<feature type="region of interest" description="Disordered" evidence="6">
    <location>
        <begin position="1"/>
        <end position="71"/>
    </location>
</feature>
<protein>
    <submittedName>
        <fullName evidence="8">High-affinity branched-chain amino acid transport ATP-binding protein BraG (Modular protein)</fullName>
    </submittedName>
</protein>
<gene>
    <name evidence="8" type="ORF">FRACA_3910004</name>
</gene>
<evidence type="ECO:0000256" key="2">
    <source>
        <dbReference type="ARBA" id="ARBA00022448"/>
    </source>
</evidence>
<evidence type="ECO:0000256" key="1">
    <source>
        <dbReference type="ARBA" id="ARBA00005417"/>
    </source>
</evidence>
<feature type="compositionally biased region" description="Polar residues" evidence="6">
    <location>
        <begin position="1"/>
        <end position="21"/>
    </location>
</feature>
<dbReference type="Proteomes" id="UP000234331">
    <property type="component" value="Unassembled WGS sequence"/>
</dbReference>
<evidence type="ECO:0000259" key="7">
    <source>
        <dbReference type="PROSITE" id="PS50893"/>
    </source>
</evidence>
<evidence type="ECO:0000256" key="5">
    <source>
        <dbReference type="ARBA" id="ARBA00022970"/>
    </source>
</evidence>
<dbReference type="Pfam" id="PF00005">
    <property type="entry name" value="ABC_tran"/>
    <property type="match status" value="1"/>
</dbReference>
<keyword evidence="9" id="KW-1185">Reference proteome</keyword>
<accession>A0A2I2KWA0</accession>
<reference evidence="8 9" key="1">
    <citation type="submission" date="2017-06" db="EMBL/GenBank/DDBJ databases">
        <authorList>
            <person name="Kim H.J."/>
            <person name="Triplett B.A."/>
        </authorList>
    </citation>
    <scope>NUCLEOTIDE SEQUENCE [LARGE SCALE GENOMIC DNA]</scope>
    <source>
        <strain evidence="8">FRACA_ARgP5</strain>
    </source>
</reference>
<dbReference type="GO" id="GO:0015807">
    <property type="term" value="P:L-amino acid transport"/>
    <property type="evidence" value="ECO:0007669"/>
    <property type="project" value="TreeGrafter"/>
</dbReference>
<dbReference type="OrthoDB" id="9776369at2"/>
<dbReference type="InterPro" id="IPR027417">
    <property type="entry name" value="P-loop_NTPase"/>
</dbReference>
<evidence type="ECO:0000313" key="8">
    <source>
        <dbReference type="EMBL" id="SNQ49941.1"/>
    </source>
</evidence>
<feature type="domain" description="ABC transporter" evidence="7">
    <location>
        <begin position="77"/>
        <end position="305"/>
    </location>
</feature>
<evidence type="ECO:0000256" key="3">
    <source>
        <dbReference type="ARBA" id="ARBA00022741"/>
    </source>
</evidence>
<comment type="similarity">
    <text evidence="1">Belongs to the ABC transporter superfamily.</text>
</comment>
<dbReference type="AlphaFoldDB" id="A0A2I2KWA0"/>
<keyword evidence="5" id="KW-0029">Amino-acid transport</keyword>